<dbReference type="Proteomes" id="UP000243081">
    <property type="component" value="Unassembled WGS sequence"/>
</dbReference>
<protein>
    <submittedName>
        <fullName evidence="1">Uncharacterized protein</fullName>
    </submittedName>
</protein>
<dbReference type="EMBL" id="LUKN01000270">
    <property type="protein sequence ID" value="OAR03487.1"/>
    <property type="molecule type" value="Genomic_DNA"/>
</dbReference>
<evidence type="ECO:0000313" key="2">
    <source>
        <dbReference type="Proteomes" id="UP000243081"/>
    </source>
</evidence>
<keyword evidence="2" id="KW-1185">Reference proteome</keyword>
<dbReference type="InterPro" id="IPR022198">
    <property type="entry name" value="DUF3723"/>
</dbReference>
<sequence length="187" mass="21405">LRRWGILSQDSRILGDIRRTEPIPQASIVGASRGIIKKHSNYTAAFNAFQHLPALYCGLRLSAINKIISMGCHKELLSFLRHIKDFWYYVFNEDESAMKRLDEDTLKAPGACEKEARSLGCIFGGFNETTRNRIWLRLCSATADCLVPSLYAFFKNLKYLQAAADCMRRLVPRKTNPSISMRRSFKH</sequence>
<dbReference type="AlphaFoldDB" id="A0A179ILE1"/>
<proteinExistence type="predicted"/>
<dbReference type="OrthoDB" id="4867059at2759"/>
<organism evidence="1 2">
    <name type="scientific">Cordyceps confragosa</name>
    <name type="common">Lecanicillium lecanii</name>
    <dbReference type="NCBI Taxonomy" id="2714763"/>
    <lineage>
        <taxon>Eukaryota</taxon>
        <taxon>Fungi</taxon>
        <taxon>Dikarya</taxon>
        <taxon>Ascomycota</taxon>
        <taxon>Pezizomycotina</taxon>
        <taxon>Sordariomycetes</taxon>
        <taxon>Hypocreomycetidae</taxon>
        <taxon>Hypocreales</taxon>
        <taxon>Cordycipitaceae</taxon>
        <taxon>Akanthomyces</taxon>
    </lineage>
</organism>
<gene>
    <name evidence="1" type="ORF">LLEC1_06518</name>
</gene>
<evidence type="ECO:0000313" key="1">
    <source>
        <dbReference type="EMBL" id="OAR03487.1"/>
    </source>
</evidence>
<feature type="non-terminal residue" evidence="1">
    <location>
        <position position="1"/>
    </location>
</feature>
<feature type="non-terminal residue" evidence="1">
    <location>
        <position position="187"/>
    </location>
</feature>
<accession>A0A179ILE1</accession>
<reference evidence="1 2" key="1">
    <citation type="submission" date="2016-03" db="EMBL/GenBank/DDBJ databases">
        <title>Fine-scale spatial genetic structure of a fungal parasite of coffee scale insects.</title>
        <authorList>
            <person name="Jackson D."/>
            <person name="Zemenick K.A."/>
            <person name="Malloure B."/>
            <person name="Quandt C.A."/>
            <person name="James T.Y."/>
        </authorList>
    </citation>
    <scope>NUCLEOTIDE SEQUENCE [LARGE SCALE GENOMIC DNA]</scope>
    <source>
        <strain evidence="1 2">UM487</strain>
    </source>
</reference>
<dbReference type="Pfam" id="PF12520">
    <property type="entry name" value="DUF3723"/>
    <property type="match status" value="1"/>
</dbReference>
<comment type="caution">
    <text evidence="1">The sequence shown here is derived from an EMBL/GenBank/DDBJ whole genome shotgun (WGS) entry which is preliminary data.</text>
</comment>
<name>A0A179ILE1_CORDF</name>